<keyword evidence="2" id="KW-1185">Reference proteome</keyword>
<evidence type="ECO:0000313" key="1">
    <source>
        <dbReference type="EMBL" id="KAG5546844.1"/>
    </source>
</evidence>
<protein>
    <submittedName>
        <fullName evidence="1">Uncharacterized protein</fullName>
    </submittedName>
</protein>
<proteinExistence type="predicted"/>
<gene>
    <name evidence="1" type="ORF">RHGRI_018873</name>
</gene>
<comment type="caution">
    <text evidence="1">The sequence shown here is derived from an EMBL/GenBank/DDBJ whole genome shotgun (WGS) entry which is preliminary data.</text>
</comment>
<dbReference type="AlphaFoldDB" id="A0AAV6K395"/>
<sequence>MPGLGGIGSFADEMARARRDREFTDVRARARRALPIAGHTTDDHDAIARATRESMQAVKFVPARLPPSHPLKLWRR</sequence>
<name>A0AAV6K395_9ERIC</name>
<organism evidence="1 2">
    <name type="scientific">Rhododendron griersonianum</name>
    <dbReference type="NCBI Taxonomy" id="479676"/>
    <lineage>
        <taxon>Eukaryota</taxon>
        <taxon>Viridiplantae</taxon>
        <taxon>Streptophyta</taxon>
        <taxon>Embryophyta</taxon>
        <taxon>Tracheophyta</taxon>
        <taxon>Spermatophyta</taxon>
        <taxon>Magnoliopsida</taxon>
        <taxon>eudicotyledons</taxon>
        <taxon>Gunneridae</taxon>
        <taxon>Pentapetalae</taxon>
        <taxon>asterids</taxon>
        <taxon>Ericales</taxon>
        <taxon>Ericaceae</taxon>
        <taxon>Ericoideae</taxon>
        <taxon>Rhodoreae</taxon>
        <taxon>Rhododendron</taxon>
    </lineage>
</organism>
<dbReference type="Proteomes" id="UP000823749">
    <property type="component" value="Chromosome 6"/>
</dbReference>
<dbReference type="EMBL" id="JACTNZ010000006">
    <property type="protein sequence ID" value="KAG5546844.1"/>
    <property type="molecule type" value="Genomic_DNA"/>
</dbReference>
<reference evidence="1 2" key="1">
    <citation type="submission" date="2020-08" db="EMBL/GenBank/DDBJ databases">
        <title>Plant Genome Project.</title>
        <authorList>
            <person name="Zhang R.-G."/>
        </authorList>
    </citation>
    <scope>NUCLEOTIDE SEQUENCE [LARGE SCALE GENOMIC DNA]</scope>
    <source>
        <strain evidence="1">WSP0</strain>
        <tissue evidence="1">Leaf</tissue>
    </source>
</reference>
<evidence type="ECO:0000313" key="2">
    <source>
        <dbReference type="Proteomes" id="UP000823749"/>
    </source>
</evidence>
<accession>A0AAV6K395</accession>